<dbReference type="PATRIC" id="fig|1121353.3.peg.778"/>
<dbReference type="Proteomes" id="UP000011760">
    <property type="component" value="Chromosome"/>
</dbReference>
<evidence type="ECO:0000313" key="1">
    <source>
        <dbReference type="EMBL" id="AGG66203.1"/>
    </source>
</evidence>
<dbReference type="AlphaFoldDB" id="M1UXX3"/>
<dbReference type="EMBL" id="CP004354">
    <property type="protein sequence ID" value="AGG66203.1"/>
    <property type="molecule type" value="Genomic_DNA"/>
</dbReference>
<reference evidence="1 2" key="1">
    <citation type="submission" date="2013-02" db="EMBL/GenBank/DDBJ databases">
        <title>The complete genome sequence of Corynebacterium callunae DSM 20147.</title>
        <authorList>
            <person name="Ruckert C."/>
            <person name="Albersmeier A."/>
            <person name="Kalinowski J."/>
        </authorList>
    </citation>
    <scope>NUCLEOTIDE SEQUENCE [LARGE SCALE GENOMIC DNA]</scope>
    <source>
        <strain evidence="1 2">DSM 20147</strain>
    </source>
</reference>
<dbReference type="KEGG" id="ccn:H924_03785"/>
<organism evidence="1 2">
    <name type="scientific">Corynebacterium callunae DSM 20147</name>
    <dbReference type="NCBI Taxonomy" id="1121353"/>
    <lineage>
        <taxon>Bacteria</taxon>
        <taxon>Bacillati</taxon>
        <taxon>Actinomycetota</taxon>
        <taxon>Actinomycetes</taxon>
        <taxon>Mycobacteriales</taxon>
        <taxon>Corynebacteriaceae</taxon>
        <taxon>Corynebacterium</taxon>
    </lineage>
</organism>
<gene>
    <name evidence="1" type="ORF">H924_03785</name>
</gene>
<dbReference type="HOGENOM" id="CLU_2952555_0_0_11"/>
<accession>M1UXX3</accession>
<sequence length="59" mass="7154">MTEIPEEKWQPPLVVKITTQMTMEHRKMIDELSRETGKKPWQLIRDALDYTYLHKKPED</sequence>
<protein>
    <submittedName>
        <fullName evidence="1">Uncharacterized protein</fullName>
    </submittedName>
</protein>
<evidence type="ECO:0000313" key="2">
    <source>
        <dbReference type="Proteomes" id="UP000011760"/>
    </source>
</evidence>
<proteinExistence type="predicted"/>
<dbReference type="OrthoDB" id="9984408at2"/>
<name>M1UXX3_9CORY</name>
<dbReference type="RefSeq" id="WP_015650641.1">
    <property type="nucleotide sequence ID" value="NC_020506.1"/>
</dbReference>
<keyword evidence="2" id="KW-1185">Reference proteome</keyword>
<dbReference type="STRING" id="1121353.H924_03785"/>